<evidence type="ECO:0000256" key="2">
    <source>
        <dbReference type="ARBA" id="ARBA00022448"/>
    </source>
</evidence>
<evidence type="ECO:0000313" key="13">
    <source>
        <dbReference type="Proteomes" id="UP000051248"/>
    </source>
</evidence>
<dbReference type="PANTHER" id="PTHR10110">
    <property type="entry name" value="SODIUM/HYDROGEN EXCHANGER"/>
    <property type="match status" value="1"/>
</dbReference>
<sequence length="467" mass="52528">MAFIIAPLLFFEGQQTRSFLVQRKFKEILGTAIVLALISAIVGLFVVNRIFNVGLPLALIMIAISTPTDATALDSVREGRAVPKRTEVVLKMESLFNDASGIILLQAAVLWFKTGELSYTKNFSDFLISAIGGVIFGVGIAFITMIIRQMIIRSRWNETSSHLIIYFATPILIYLMAERIELSGIIAVVSAGLIFNGEMSRSRFSIPRYLSFFNQTVSFVGGALNSYVFVVLGISIARIVTDQRQEMTSTLEWLWIGIIIYLVSTTIRYLYARFLSKDSRMEAVTFALGGVHGAVTLALAFSLAGMGIKGTNFDLILLTESVVIILSMLVPTVLFKFILNPILNEDDIRAKSRRVREKMVGVGINYVHDLEISPAVKESVTFDLLDQTRRTTVREFLNQWRGVNSTRYVFTGFQAVEERQILMNAFEKEREFLYELLDGVALDEAQYIYDVYSELLISESLVLDYYE</sequence>
<evidence type="ECO:0000256" key="1">
    <source>
        <dbReference type="ARBA" id="ARBA00004651"/>
    </source>
</evidence>
<evidence type="ECO:0000256" key="9">
    <source>
        <dbReference type="ARBA" id="ARBA00023201"/>
    </source>
</evidence>
<keyword evidence="3" id="KW-1003">Cell membrane</keyword>
<dbReference type="Gene3D" id="6.10.140.1330">
    <property type="match status" value="1"/>
</dbReference>
<dbReference type="GO" id="GO:0098719">
    <property type="term" value="P:sodium ion import across plasma membrane"/>
    <property type="evidence" value="ECO:0007669"/>
    <property type="project" value="TreeGrafter"/>
</dbReference>
<keyword evidence="8 10" id="KW-0472">Membrane</keyword>
<keyword evidence="13" id="KW-1185">Reference proteome</keyword>
<dbReference type="GO" id="GO:0015386">
    <property type="term" value="F:potassium:proton antiporter activity"/>
    <property type="evidence" value="ECO:0007669"/>
    <property type="project" value="TreeGrafter"/>
</dbReference>
<feature type="transmembrane region" description="Helical" evidence="10">
    <location>
        <begin position="28"/>
        <end position="47"/>
    </location>
</feature>
<evidence type="ECO:0000259" key="11">
    <source>
        <dbReference type="Pfam" id="PF00999"/>
    </source>
</evidence>
<dbReference type="EMBL" id="AZDZ01000002">
    <property type="protein sequence ID" value="KRK80959.1"/>
    <property type="molecule type" value="Genomic_DNA"/>
</dbReference>
<dbReference type="GO" id="GO:0051453">
    <property type="term" value="P:regulation of intracellular pH"/>
    <property type="evidence" value="ECO:0007669"/>
    <property type="project" value="TreeGrafter"/>
</dbReference>
<reference evidence="12 13" key="1">
    <citation type="journal article" date="2015" name="Genome Announc.">
        <title>Expanding the biotechnology potential of lactobacilli through comparative genomics of 213 strains and associated genera.</title>
        <authorList>
            <person name="Sun Z."/>
            <person name="Harris H.M."/>
            <person name="McCann A."/>
            <person name="Guo C."/>
            <person name="Argimon S."/>
            <person name="Zhang W."/>
            <person name="Yang X."/>
            <person name="Jeffery I.B."/>
            <person name="Cooney J.C."/>
            <person name="Kagawa T.F."/>
            <person name="Liu W."/>
            <person name="Song Y."/>
            <person name="Salvetti E."/>
            <person name="Wrobel A."/>
            <person name="Rasinkangas P."/>
            <person name="Parkhill J."/>
            <person name="Rea M.C."/>
            <person name="O'Sullivan O."/>
            <person name="Ritari J."/>
            <person name="Douillard F.P."/>
            <person name="Paul Ross R."/>
            <person name="Yang R."/>
            <person name="Briner A.E."/>
            <person name="Felis G.E."/>
            <person name="de Vos W.M."/>
            <person name="Barrangou R."/>
            <person name="Klaenhammer T.R."/>
            <person name="Caufield P.W."/>
            <person name="Cui Y."/>
            <person name="Zhang H."/>
            <person name="O'Toole P.W."/>
        </authorList>
    </citation>
    <scope>NUCLEOTIDE SEQUENCE [LARGE SCALE GENOMIC DNA]</scope>
    <source>
        <strain evidence="12 13">DSM 19682</strain>
    </source>
</reference>
<protein>
    <recommendedName>
        <fullName evidence="11">Cation/H+ exchanger transmembrane domain-containing protein</fullName>
    </recommendedName>
</protein>
<evidence type="ECO:0000256" key="5">
    <source>
        <dbReference type="ARBA" id="ARBA00022989"/>
    </source>
</evidence>
<feature type="transmembrane region" description="Helical" evidence="10">
    <location>
        <begin position="315"/>
        <end position="339"/>
    </location>
</feature>
<keyword evidence="2" id="KW-0813">Transport</keyword>
<dbReference type="GO" id="GO:0015385">
    <property type="term" value="F:sodium:proton antiporter activity"/>
    <property type="evidence" value="ECO:0007669"/>
    <property type="project" value="InterPro"/>
</dbReference>
<organism evidence="12 13">
    <name type="scientific">Companilactobacillus nodensis DSM 19682 = JCM 14932 = NBRC 107160</name>
    <dbReference type="NCBI Taxonomy" id="1423775"/>
    <lineage>
        <taxon>Bacteria</taxon>
        <taxon>Bacillati</taxon>
        <taxon>Bacillota</taxon>
        <taxon>Bacilli</taxon>
        <taxon>Lactobacillales</taxon>
        <taxon>Lactobacillaceae</taxon>
        <taxon>Companilactobacillus</taxon>
    </lineage>
</organism>
<dbReference type="InterPro" id="IPR018422">
    <property type="entry name" value="Cation/H_exchanger_CPA1"/>
</dbReference>
<evidence type="ECO:0000256" key="3">
    <source>
        <dbReference type="ARBA" id="ARBA00022475"/>
    </source>
</evidence>
<accession>A0A0R1KBF0</accession>
<keyword evidence="7" id="KW-0406">Ion transport</keyword>
<feature type="transmembrane region" description="Helical" evidence="10">
    <location>
        <begin position="159"/>
        <end position="176"/>
    </location>
</feature>
<evidence type="ECO:0000256" key="10">
    <source>
        <dbReference type="SAM" id="Phobius"/>
    </source>
</evidence>
<dbReference type="AlphaFoldDB" id="A0A0R1KBF0"/>
<proteinExistence type="predicted"/>
<gene>
    <name evidence="12" type="ORF">FD03_GL001094</name>
</gene>
<evidence type="ECO:0000256" key="4">
    <source>
        <dbReference type="ARBA" id="ARBA00022692"/>
    </source>
</evidence>
<keyword evidence="6" id="KW-0915">Sodium</keyword>
<evidence type="ECO:0000256" key="8">
    <source>
        <dbReference type="ARBA" id="ARBA00023136"/>
    </source>
</evidence>
<evidence type="ECO:0000256" key="7">
    <source>
        <dbReference type="ARBA" id="ARBA00023065"/>
    </source>
</evidence>
<dbReference type="Pfam" id="PF00999">
    <property type="entry name" value="Na_H_Exchanger"/>
    <property type="match status" value="1"/>
</dbReference>
<feature type="transmembrane region" description="Helical" evidence="10">
    <location>
        <begin position="253"/>
        <end position="271"/>
    </location>
</feature>
<dbReference type="GO" id="GO:0005886">
    <property type="term" value="C:plasma membrane"/>
    <property type="evidence" value="ECO:0007669"/>
    <property type="project" value="UniProtKB-SubCell"/>
</dbReference>
<feature type="transmembrane region" description="Helical" evidence="10">
    <location>
        <begin position="126"/>
        <end position="147"/>
    </location>
</feature>
<feature type="transmembrane region" description="Helical" evidence="10">
    <location>
        <begin position="182"/>
        <end position="199"/>
    </location>
</feature>
<feature type="transmembrane region" description="Helical" evidence="10">
    <location>
        <begin position="94"/>
        <end position="114"/>
    </location>
</feature>
<feature type="transmembrane region" description="Helical" evidence="10">
    <location>
        <begin position="219"/>
        <end position="241"/>
    </location>
</feature>
<evidence type="ECO:0000256" key="6">
    <source>
        <dbReference type="ARBA" id="ARBA00023053"/>
    </source>
</evidence>
<feature type="domain" description="Cation/H+ exchanger transmembrane" evidence="11">
    <location>
        <begin position="2"/>
        <end position="339"/>
    </location>
</feature>
<keyword evidence="4 10" id="KW-0812">Transmembrane</keyword>
<dbReference type="PANTHER" id="PTHR10110:SF86">
    <property type="entry name" value="SODIUM_HYDROGEN EXCHANGER 7"/>
    <property type="match status" value="1"/>
</dbReference>
<dbReference type="Proteomes" id="UP000051248">
    <property type="component" value="Unassembled WGS sequence"/>
</dbReference>
<dbReference type="STRING" id="1423775.FD03_GL001094"/>
<keyword evidence="5 10" id="KW-1133">Transmembrane helix</keyword>
<name>A0A0R1KBF0_9LACO</name>
<dbReference type="eggNOG" id="COG0025">
    <property type="taxonomic scope" value="Bacteria"/>
</dbReference>
<comment type="caution">
    <text evidence="12">The sequence shown here is derived from an EMBL/GenBank/DDBJ whole genome shotgun (WGS) entry which is preliminary data.</text>
</comment>
<feature type="transmembrane region" description="Helical" evidence="10">
    <location>
        <begin position="283"/>
        <end position="303"/>
    </location>
</feature>
<comment type="subcellular location">
    <subcellularLocation>
        <location evidence="1">Cell membrane</location>
        <topology evidence="1">Multi-pass membrane protein</topology>
    </subcellularLocation>
</comment>
<dbReference type="PATRIC" id="fig|1423775.4.peg.1123"/>
<evidence type="ECO:0000313" key="12">
    <source>
        <dbReference type="EMBL" id="KRK80959.1"/>
    </source>
</evidence>
<dbReference type="InterPro" id="IPR006153">
    <property type="entry name" value="Cation/H_exchanger_TM"/>
</dbReference>
<keyword evidence="9" id="KW-0739">Sodium transport</keyword>